<dbReference type="PANTHER" id="PTHR47845">
    <property type="entry name" value="NUCLEAR SPECKLE SPLICING REGULATORY PROTEIN 1 HOMOLOG"/>
    <property type="match status" value="1"/>
</dbReference>
<keyword evidence="2" id="KW-0175">Coiled coil</keyword>
<evidence type="ECO:0000313" key="5">
    <source>
        <dbReference type="Proteomes" id="UP000187429"/>
    </source>
</evidence>
<dbReference type="Pfam" id="PF09745">
    <property type="entry name" value="NSRP1_N"/>
    <property type="match status" value="1"/>
</dbReference>
<accession>A0A1R1Y831</accession>
<dbReference type="Proteomes" id="UP000187429">
    <property type="component" value="Unassembled WGS sequence"/>
</dbReference>
<feature type="domain" description="Nuclear speckle splicing regulatory protein 1 N-terminal" evidence="3">
    <location>
        <begin position="71"/>
        <end position="162"/>
    </location>
</feature>
<proteinExistence type="inferred from homology"/>
<dbReference type="OrthoDB" id="446635at2759"/>
<comment type="caution">
    <text evidence="4">The sequence shown here is derived from an EMBL/GenBank/DDBJ whole genome shotgun (WGS) entry which is preliminary data.</text>
</comment>
<gene>
    <name evidence="4" type="ORF">AYI69_g5135</name>
</gene>
<evidence type="ECO:0000259" key="3">
    <source>
        <dbReference type="Pfam" id="PF09745"/>
    </source>
</evidence>
<comment type="similarity">
    <text evidence="1">Belongs to the NSRP1 family.</text>
</comment>
<organism evidence="4 5">
    <name type="scientific">Smittium culicis</name>
    <dbReference type="NCBI Taxonomy" id="133412"/>
    <lineage>
        <taxon>Eukaryota</taxon>
        <taxon>Fungi</taxon>
        <taxon>Fungi incertae sedis</taxon>
        <taxon>Zoopagomycota</taxon>
        <taxon>Kickxellomycotina</taxon>
        <taxon>Harpellomycetes</taxon>
        <taxon>Harpellales</taxon>
        <taxon>Legeriomycetaceae</taxon>
        <taxon>Smittium</taxon>
    </lineage>
</organism>
<name>A0A1R1Y831_9FUNG</name>
<dbReference type="EMBL" id="LSSM01002104">
    <property type="protein sequence ID" value="OMJ23059.1"/>
    <property type="molecule type" value="Genomic_DNA"/>
</dbReference>
<dbReference type="InterPro" id="IPR053246">
    <property type="entry name" value="NS_splicing_regulatory_protein"/>
</dbReference>
<dbReference type="AlphaFoldDB" id="A0A1R1Y831"/>
<dbReference type="PANTHER" id="PTHR47845:SF1">
    <property type="entry name" value="NUCLEAR SPECKLE SPLICING REGULATORY PROTEIN 1 HOMOLOG"/>
    <property type="match status" value="1"/>
</dbReference>
<dbReference type="GO" id="GO:0000381">
    <property type="term" value="P:regulation of alternative mRNA splicing, via spliceosome"/>
    <property type="evidence" value="ECO:0007669"/>
    <property type="project" value="InterPro"/>
</dbReference>
<protein>
    <submittedName>
        <fullName evidence="4">Nuclear speckle splicing regulatory protein 1</fullName>
    </submittedName>
</protein>
<dbReference type="InterPro" id="IPR018612">
    <property type="entry name" value="NSRP1_N"/>
</dbReference>
<sequence>MKKTKLFTKPQSSTLKYGLNVKKQPAAKPKSNGIGSDVFGSAEDYDEIKPEASSIPHIASIKGSAPKFSTVSEAESVDPSVYVYDEVYDAMKDLKDSGKKKKAAETSEQKAPRYIQNLLKASETRKIDLLRAKQKSIQRERELEADQFADKEKFVTEAYVQESTRRV</sequence>
<keyword evidence="5" id="KW-1185">Reference proteome</keyword>
<evidence type="ECO:0000256" key="2">
    <source>
        <dbReference type="ARBA" id="ARBA00023054"/>
    </source>
</evidence>
<evidence type="ECO:0000256" key="1">
    <source>
        <dbReference type="ARBA" id="ARBA00010126"/>
    </source>
</evidence>
<reference evidence="5" key="1">
    <citation type="submission" date="2017-01" db="EMBL/GenBank/DDBJ databases">
        <authorList>
            <person name="Wang Y."/>
            <person name="White M."/>
            <person name="Kvist S."/>
            <person name="Moncalvo J.-M."/>
        </authorList>
    </citation>
    <scope>NUCLEOTIDE SEQUENCE [LARGE SCALE GENOMIC DNA]</scope>
    <source>
        <strain evidence="5">ID-206-W2</strain>
    </source>
</reference>
<evidence type="ECO:0000313" key="4">
    <source>
        <dbReference type="EMBL" id="OMJ23059.1"/>
    </source>
</evidence>